<gene>
    <name evidence="1" type="ORF">F4821DRAFT_235838</name>
</gene>
<evidence type="ECO:0000313" key="2">
    <source>
        <dbReference type="Proteomes" id="UP001497680"/>
    </source>
</evidence>
<accession>A0ACC0D4M2</accession>
<proteinExistence type="predicted"/>
<evidence type="ECO:0000313" key="1">
    <source>
        <dbReference type="EMBL" id="KAI6087456.1"/>
    </source>
</evidence>
<comment type="caution">
    <text evidence="1">The sequence shown here is derived from an EMBL/GenBank/DDBJ whole genome shotgun (WGS) entry which is preliminary data.</text>
</comment>
<keyword evidence="2" id="KW-1185">Reference proteome</keyword>
<dbReference type="Proteomes" id="UP001497680">
    <property type="component" value="Unassembled WGS sequence"/>
</dbReference>
<protein>
    <submittedName>
        <fullName evidence="1">Short-chain dehydrogenase/reductase family protein</fullName>
    </submittedName>
</protein>
<dbReference type="EMBL" id="MU394307">
    <property type="protein sequence ID" value="KAI6087456.1"/>
    <property type="molecule type" value="Genomic_DNA"/>
</dbReference>
<name>A0ACC0D4M2_9PEZI</name>
<reference evidence="1 2" key="1">
    <citation type="journal article" date="2022" name="New Phytol.">
        <title>Ecological generalism drives hyperdiversity of secondary metabolite gene clusters in xylarialean endophytes.</title>
        <authorList>
            <person name="Franco M.E.E."/>
            <person name="Wisecaver J.H."/>
            <person name="Arnold A.E."/>
            <person name="Ju Y.M."/>
            <person name="Slot J.C."/>
            <person name="Ahrendt S."/>
            <person name="Moore L.P."/>
            <person name="Eastman K.E."/>
            <person name="Scott K."/>
            <person name="Konkel Z."/>
            <person name="Mondo S.J."/>
            <person name="Kuo A."/>
            <person name="Hayes R.D."/>
            <person name="Haridas S."/>
            <person name="Andreopoulos B."/>
            <person name="Riley R."/>
            <person name="LaButti K."/>
            <person name="Pangilinan J."/>
            <person name="Lipzen A."/>
            <person name="Amirebrahimi M."/>
            <person name="Yan J."/>
            <person name="Adam C."/>
            <person name="Keymanesh K."/>
            <person name="Ng V."/>
            <person name="Louie K."/>
            <person name="Northen T."/>
            <person name="Drula E."/>
            <person name="Henrissat B."/>
            <person name="Hsieh H.M."/>
            <person name="Youens-Clark K."/>
            <person name="Lutzoni F."/>
            <person name="Miadlikowska J."/>
            <person name="Eastwood D.C."/>
            <person name="Hamelin R.C."/>
            <person name="Grigoriev I.V."/>
            <person name="U'Ren J.M."/>
        </authorList>
    </citation>
    <scope>NUCLEOTIDE SEQUENCE [LARGE SCALE GENOMIC DNA]</scope>
    <source>
        <strain evidence="1 2">ER1909</strain>
    </source>
</reference>
<organism evidence="1 2">
    <name type="scientific">Hypoxylon rubiginosum</name>
    <dbReference type="NCBI Taxonomy" id="110542"/>
    <lineage>
        <taxon>Eukaryota</taxon>
        <taxon>Fungi</taxon>
        <taxon>Dikarya</taxon>
        <taxon>Ascomycota</taxon>
        <taxon>Pezizomycotina</taxon>
        <taxon>Sordariomycetes</taxon>
        <taxon>Xylariomycetidae</taxon>
        <taxon>Xylariales</taxon>
        <taxon>Hypoxylaceae</taxon>
        <taxon>Hypoxylon</taxon>
    </lineage>
</organism>
<sequence length="345" mass="38296">MDTAAFDISPEKEANFSSFFYRQFFVTPQAVTLDEVDLSGKTAIVTGSNTGIGLECARQLLDLGLSKLILAVRDEERGEAAREILAVGHEVSIIEVWWLDLSYYNSVTKFAARARTLYQLDIVVLNAGVCRSSEVFDESTGYEEDTQVNYLSNMLLSILILPVLKSKKVDDRPGRLILVSSHIAAFAKFKERDEEPLLPIYKEKSKKPDVYERYATTKLLCQLSFSELAKLVPSSVAIVSLANPGLCYGSSLLRDSSDSMFRFFSVLAERIIGRSCAVGARVLVDAAVKHGEEIHGHYMEDCKIRPMAPLLYTPEGEEIAQSLWRELMAELAFAGVEDIIEGLGT</sequence>